<name>A0ABQ9DNN8_9PASS</name>
<sequence>MGLLSTSQIFMKVFPSLGLQAHMVSPADSWKKLGPGQEEDTSDIHTFSHDLYSNTGTPAEFPLGKSDLSDKSFHQVLEGYSP</sequence>
<dbReference type="EMBL" id="WHWB01033094">
    <property type="protein sequence ID" value="KAJ7422092.1"/>
    <property type="molecule type" value="Genomic_DNA"/>
</dbReference>
<keyword evidence="2" id="KW-1185">Reference proteome</keyword>
<protein>
    <submittedName>
        <fullName evidence="1">Uncharacterized protein</fullName>
    </submittedName>
</protein>
<accession>A0ABQ9DNN8</accession>
<dbReference type="Proteomes" id="UP001145742">
    <property type="component" value="Unassembled WGS sequence"/>
</dbReference>
<evidence type="ECO:0000313" key="1">
    <source>
        <dbReference type="EMBL" id="KAJ7422092.1"/>
    </source>
</evidence>
<comment type="caution">
    <text evidence="1">The sequence shown here is derived from an EMBL/GenBank/DDBJ whole genome shotgun (WGS) entry which is preliminary data.</text>
</comment>
<evidence type="ECO:0000313" key="2">
    <source>
        <dbReference type="Proteomes" id="UP001145742"/>
    </source>
</evidence>
<organism evidence="1 2">
    <name type="scientific">Willisornis vidua</name>
    <name type="common">Xingu scale-backed antbird</name>
    <dbReference type="NCBI Taxonomy" id="1566151"/>
    <lineage>
        <taxon>Eukaryota</taxon>
        <taxon>Metazoa</taxon>
        <taxon>Chordata</taxon>
        <taxon>Craniata</taxon>
        <taxon>Vertebrata</taxon>
        <taxon>Euteleostomi</taxon>
        <taxon>Archelosauria</taxon>
        <taxon>Archosauria</taxon>
        <taxon>Dinosauria</taxon>
        <taxon>Saurischia</taxon>
        <taxon>Theropoda</taxon>
        <taxon>Coelurosauria</taxon>
        <taxon>Aves</taxon>
        <taxon>Neognathae</taxon>
        <taxon>Neoaves</taxon>
        <taxon>Telluraves</taxon>
        <taxon>Australaves</taxon>
        <taxon>Passeriformes</taxon>
        <taxon>Thamnophilidae</taxon>
        <taxon>Willisornis</taxon>
    </lineage>
</organism>
<reference evidence="1" key="1">
    <citation type="submission" date="2019-10" db="EMBL/GenBank/DDBJ databases">
        <authorList>
            <person name="Soares A.E.R."/>
            <person name="Aleixo A."/>
            <person name="Schneider P."/>
            <person name="Miyaki C.Y."/>
            <person name="Schneider M.P."/>
            <person name="Mello C."/>
            <person name="Vasconcelos A.T.R."/>
        </authorList>
    </citation>
    <scope>NUCLEOTIDE SEQUENCE</scope>
    <source>
        <tissue evidence="1">Muscle</tissue>
    </source>
</reference>
<proteinExistence type="predicted"/>
<gene>
    <name evidence="1" type="ORF">WISP_39796</name>
</gene>